<evidence type="ECO:0000256" key="3">
    <source>
        <dbReference type="ARBA" id="ARBA00022490"/>
    </source>
</evidence>
<keyword evidence="5" id="KW-1015">Disulfide bond</keyword>
<dbReference type="Pfam" id="PF07679">
    <property type="entry name" value="I-set"/>
    <property type="match status" value="1"/>
</dbReference>
<feature type="domain" description="Ig-like" evidence="7">
    <location>
        <begin position="20"/>
        <end position="109"/>
    </location>
</feature>
<evidence type="ECO:0000313" key="9">
    <source>
        <dbReference type="Proteomes" id="UP000271098"/>
    </source>
</evidence>
<dbReference type="FunFam" id="2.60.40.10:FF:000345">
    <property type="entry name" value="Muscle M-line assembly protein unc-89"/>
    <property type="match status" value="1"/>
</dbReference>
<evidence type="ECO:0000256" key="1">
    <source>
        <dbReference type="ARBA" id="ARBA00004204"/>
    </source>
</evidence>
<dbReference type="SMART" id="SM00409">
    <property type="entry name" value="IG"/>
    <property type="match status" value="1"/>
</dbReference>
<comment type="similarity">
    <text evidence="2">Belongs to the protein kinase superfamily. CAMK Ser/Thr protein kinase family.</text>
</comment>
<name>A0A183DDJ7_9BILA</name>
<evidence type="ECO:0000256" key="4">
    <source>
        <dbReference type="ARBA" id="ARBA00022737"/>
    </source>
</evidence>
<comment type="subcellular location">
    <subcellularLocation>
        <location evidence="1">Cytoplasm</location>
        <location evidence="1">Myofibril</location>
        <location evidence="1">Sarcomere</location>
    </subcellularLocation>
</comment>
<dbReference type="InterPro" id="IPR013098">
    <property type="entry name" value="Ig_I-set"/>
</dbReference>
<evidence type="ECO:0000259" key="7">
    <source>
        <dbReference type="PROSITE" id="PS50835"/>
    </source>
</evidence>
<dbReference type="WBParaSite" id="GPUH_0000679701-mRNA-1">
    <property type="protein sequence ID" value="GPUH_0000679701-mRNA-1"/>
    <property type="gene ID" value="GPUH_0000679701"/>
</dbReference>
<keyword evidence="3" id="KW-0963">Cytoplasm</keyword>
<dbReference type="InterPro" id="IPR003598">
    <property type="entry name" value="Ig_sub2"/>
</dbReference>
<dbReference type="InterPro" id="IPR007110">
    <property type="entry name" value="Ig-like_dom"/>
</dbReference>
<evidence type="ECO:0000256" key="2">
    <source>
        <dbReference type="ARBA" id="ARBA00006692"/>
    </source>
</evidence>
<gene>
    <name evidence="8" type="ORF">GPUH_LOCUS6786</name>
</gene>
<reference evidence="8 9" key="2">
    <citation type="submission" date="2018-11" db="EMBL/GenBank/DDBJ databases">
        <authorList>
            <consortium name="Pathogen Informatics"/>
        </authorList>
    </citation>
    <scope>NUCLEOTIDE SEQUENCE [LARGE SCALE GENOMIC DNA]</scope>
</reference>
<accession>A0A183DDJ7</accession>
<dbReference type="SUPFAM" id="SSF48726">
    <property type="entry name" value="Immunoglobulin"/>
    <property type="match status" value="1"/>
</dbReference>
<dbReference type="PANTHER" id="PTHR47633:SF16">
    <property type="entry name" value="CAVP-TARGET PROTEIN-LIKE"/>
    <property type="match status" value="1"/>
</dbReference>
<dbReference type="OrthoDB" id="6138780at2759"/>
<dbReference type="Proteomes" id="UP000271098">
    <property type="component" value="Unassembled WGS sequence"/>
</dbReference>
<protein>
    <submittedName>
        <fullName evidence="10">Ig-like domain-containing protein</fullName>
    </submittedName>
</protein>
<dbReference type="InterPro" id="IPR036179">
    <property type="entry name" value="Ig-like_dom_sf"/>
</dbReference>
<dbReference type="PROSITE" id="PS50835">
    <property type="entry name" value="IG_LIKE"/>
    <property type="match status" value="1"/>
</dbReference>
<reference evidence="10" key="1">
    <citation type="submission" date="2016-06" db="UniProtKB">
        <authorList>
            <consortium name="WormBaseParasite"/>
        </authorList>
    </citation>
    <scope>IDENTIFICATION</scope>
</reference>
<evidence type="ECO:0000313" key="10">
    <source>
        <dbReference type="WBParaSite" id="GPUH_0000679701-mRNA-1"/>
    </source>
</evidence>
<dbReference type="EMBL" id="UYRT01016568">
    <property type="protein sequence ID" value="VDK56101.1"/>
    <property type="molecule type" value="Genomic_DNA"/>
</dbReference>
<dbReference type="GO" id="GO:0030017">
    <property type="term" value="C:sarcomere"/>
    <property type="evidence" value="ECO:0007669"/>
    <property type="project" value="UniProtKB-SubCell"/>
</dbReference>
<keyword evidence="6" id="KW-0393">Immunoglobulin domain</keyword>
<evidence type="ECO:0000256" key="6">
    <source>
        <dbReference type="ARBA" id="ARBA00023319"/>
    </source>
</evidence>
<dbReference type="InterPro" id="IPR003599">
    <property type="entry name" value="Ig_sub"/>
</dbReference>
<evidence type="ECO:0000313" key="8">
    <source>
        <dbReference type="EMBL" id="VDK56101.1"/>
    </source>
</evidence>
<dbReference type="SMART" id="SM00408">
    <property type="entry name" value="IGc2"/>
    <property type="match status" value="1"/>
</dbReference>
<dbReference type="GO" id="GO:0004672">
    <property type="term" value="F:protein kinase activity"/>
    <property type="evidence" value="ECO:0007669"/>
    <property type="project" value="TreeGrafter"/>
</dbReference>
<proteinExistence type="inferred from homology"/>
<dbReference type="AlphaFoldDB" id="A0A183DDJ7"/>
<organism evidence="10">
    <name type="scientific">Gongylonema pulchrum</name>
    <dbReference type="NCBI Taxonomy" id="637853"/>
    <lineage>
        <taxon>Eukaryota</taxon>
        <taxon>Metazoa</taxon>
        <taxon>Ecdysozoa</taxon>
        <taxon>Nematoda</taxon>
        <taxon>Chromadorea</taxon>
        <taxon>Rhabditida</taxon>
        <taxon>Spirurina</taxon>
        <taxon>Spiruromorpha</taxon>
        <taxon>Spiruroidea</taxon>
        <taxon>Gongylonematidae</taxon>
        <taxon>Gongylonema</taxon>
    </lineage>
</organism>
<keyword evidence="4" id="KW-0677">Repeat</keyword>
<dbReference type="PANTHER" id="PTHR47633">
    <property type="entry name" value="IMMUNOGLOBULIN"/>
    <property type="match status" value="1"/>
</dbReference>
<keyword evidence="9" id="KW-1185">Reference proteome</keyword>
<sequence length="170" mass="19665">FFSFSVEEIEKVISKKEYPPRFNPPLTDKFADIDETVRLSCKVDAMPKATITWYKDGVPLRDDGRVTIQNDEDGNCLLTINHSTEYDDGAYRCVAVNEIGSSNSACMVSIRKLKEEVKKEGEEPFFTKGLVDKWLERGDKLTLTCTVTEMEDTFGYWNLEFNFFFVQHFR</sequence>
<dbReference type="Gene3D" id="2.60.40.10">
    <property type="entry name" value="Immunoglobulins"/>
    <property type="match status" value="1"/>
</dbReference>
<dbReference type="InterPro" id="IPR013783">
    <property type="entry name" value="Ig-like_fold"/>
</dbReference>
<evidence type="ECO:0000256" key="5">
    <source>
        <dbReference type="ARBA" id="ARBA00023157"/>
    </source>
</evidence>